<reference evidence="2" key="1">
    <citation type="submission" date="2023-07" db="EMBL/GenBank/DDBJ databases">
        <authorList>
            <consortium name="AG Swart"/>
            <person name="Singh M."/>
            <person name="Singh A."/>
            <person name="Seah K."/>
            <person name="Emmerich C."/>
        </authorList>
    </citation>
    <scope>NUCLEOTIDE SEQUENCE</scope>
    <source>
        <strain evidence="2">DP1</strain>
    </source>
</reference>
<dbReference type="Proteomes" id="UP001295684">
    <property type="component" value="Unassembled WGS sequence"/>
</dbReference>
<accession>A0AAD1UBP3</accession>
<proteinExistence type="predicted"/>
<keyword evidence="3" id="KW-1185">Reference proteome</keyword>
<evidence type="ECO:0000313" key="2">
    <source>
        <dbReference type="EMBL" id="CAI2364312.1"/>
    </source>
</evidence>
<sequence length="153" mass="17743">MNKFQQFDENLSDEILDEHALVCSVKKLANLEKNMSDSPFHRSVCAIIHRPSGFKSLDFAKSCDVYVKKEIPKNKSENYMTPEHTKKIKSQQPSAKPSLQSDIKSLLRQAMDIRYKSQNSPLPEEILDEIKMDVNLRKKLYNREVTMKDIQKA</sequence>
<organism evidence="2 3">
    <name type="scientific">Euplotes crassus</name>
    <dbReference type="NCBI Taxonomy" id="5936"/>
    <lineage>
        <taxon>Eukaryota</taxon>
        <taxon>Sar</taxon>
        <taxon>Alveolata</taxon>
        <taxon>Ciliophora</taxon>
        <taxon>Intramacronucleata</taxon>
        <taxon>Spirotrichea</taxon>
        <taxon>Hypotrichia</taxon>
        <taxon>Euplotida</taxon>
        <taxon>Euplotidae</taxon>
        <taxon>Moneuplotes</taxon>
    </lineage>
</organism>
<name>A0AAD1UBP3_EUPCR</name>
<dbReference type="EMBL" id="CAMPGE010005457">
    <property type="protein sequence ID" value="CAI2364312.1"/>
    <property type="molecule type" value="Genomic_DNA"/>
</dbReference>
<feature type="region of interest" description="Disordered" evidence="1">
    <location>
        <begin position="76"/>
        <end position="99"/>
    </location>
</feature>
<dbReference type="AlphaFoldDB" id="A0AAD1UBP3"/>
<gene>
    <name evidence="2" type="ORF">ECRASSUSDP1_LOCUS5655</name>
</gene>
<comment type="caution">
    <text evidence="2">The sequence shown here is derived from an EMBL/GenBank/DDBJ whole genome shotgun (WGS) entry which is preliminary data.</text>
</comment>
<evidence type="ECO:0000313" key="3">
    <source>
        <dbReference type="Proteomes" id="UP001295684"/>
    </source>
</evidence>
<protein>
    <submittedName>
        <fullName evidence="2">Uncharacterized protein</fullName>
    </submittedName>
</protein>
<feature type="compositionally biased region" description="Polar residues" evidence="1">
    <location>
        <begin position="90"/>
        <end position="99"/>
    </location>
</feature>
<evidence type="ECO:0000256" key="1">
    <source>
        <dbReference type="SAM" id="MobiDB-lite"/>
    </source>
</evidence>